<keyword evidence="1" id="KW-0812">Transmembrane</keyword>
<dbReference type="RefSeq" id="WP_084449368.1">
    <property type="nucleotide sequence ID" value="NZ_FWXN01000001.1"/>
</dbReference>
<dbReference type="Proteomes" id="UP000192634">
    <property type="component" value="Unassembled WGS sequence"/>
</dbReference>
<keyword evidence="1" id="KW-1133">Transmembrane helix</keyword>
<evidence type="ECO:0008006" key="4">
    <source>
        <dbReference type="Google" id="ProtNLM"/>
    </source>
</evidence>
<evidence type="ECO:0000256" key="1">
    <source>
        <dbReference type="SAM" id="Phobius"/>
    </source>
</evidence>
<dbReference type="Pfam" id="PF10825">
    <property type="entry name" value="DUF2752"/>
    <property type="match status" value="1"/>
</dbReference>
<keyword evidence="1" id="KW-0472">Membrane</keyword>
<evidence type="ECO:0000313" key="2">
    <source>
        <dbReference type="EMBL" id="SMC31484.1"/>
    </source>
</evidence>
<proteinExistence type="predicted"/>
<feature type="transmembrane region" description="Helical" evidence="1">
    <location>
        <begin position="120"/>
        <end position="138"/>
    </location>
</feature>
<organism evidence="2 3">
    <name type="scientific">Janibacter indicus</name>
    <dbReference type="NCBI Taxonomy" id="857417"/>
    <lineage>
        <taxon>Bacteria</taxon>
        <taxon>Bacillati</taxon>
        <taxon>Actinomycetota</taxon>
        <taxon>Actinomycetes</taxon>
        <taxon>Micrococcales</taxon>
        <taxon>Intrasporangiaceae</taxon>
        <taxon>Janibacter</taxon>
    </lineage>
</organism>
<feature type="transmembrane region" description="Helical" evidence="1">
    <location>
        <begin position="21"/>
        <end position="40"/>
    </location>
</feature>
<dbReference type="AlphaFoldDB" id="A0A1W1Y5S3"/>
<name>A0A1W1Y5S3_9MICO</name>
<feature type="transmembrane region" description="Helical" evidence="1">
    <location>
        <begin position="87"/>
        <end position="108"/>
    </location>
</feature>
<accession>A0A1W1Y5S3</accession>
<dbReference type="EMBL" id="FWXN01000001">
    <property type="protein sequence ID" value="SMC31484.1"/>
    <property type="molecule type" value="Genomic_DNA"/>
</dbReference>
<gene>
    <name evidence="2" type="ORF">SAMN06296429_10192</name>
</gene>
<evidence type="ECO:0000313" key="3">
    <source>
        <dbReference type="Proteomes" id="UP000192634"/>
    </source>
</evidence>
<dbReference type="InterPro" id="IPR021215">
    <property type="entry name" value="DUF2752"/>
</dbReference>
<reference evidence="2 3" key="1">
    <citation type="submission" date="2017-04" db="EMBL/GenBank/DDBJ databases">
        <authorList>
            <person name="Afonso C.L."/>
            <person name="Miller P.J."/>
            <person name="Scott M.A."/>
            <person name="Spackman E."/>
            <person name="Goraichik I."/>
            <person name="Dimitrov K.M."/>
            <person name="Suarez D.L."/>
            <person name="Swayne D.E."/>
        </authorList>
    </citation>
    <scope>NUCLEOTIDE SEQUENCE [LARGE SCALE GENOMIC DNA]</scope>
    <source>
        <strain evidence="2 3">CGMCC 1.12511</strain>
    </source>
</reference>
<sequence>MTQQTGGQVHFARGVSIAERTIMPILAVMSLAGLVIARLWPVQSVESGAPTCLLRIATGLPCPGCGMTRSWVHLAHGNVGTAFEYNFFGPIAMVAAAGIVLWTVYALIRRIPTGALFDRLNPRLLIALTVVWLGYSLVRAVSIGLGQDYFALVVA</sequence>
<protein>
    <recommendedName>
        <fullName evidence="4">DUF2752 domain-containing protein</fullName>
    </recommendedName>
</protein>